<accession>A0A1M6T9N2</accession>
<keyword evidence="2" id="KW-1185">Reference proteome</keyword>
<dbReference type="OrthoDB" id="1954282at2"/>
<reference evidence="1 2" key="1">
    <citation type="submission" date="2016-11" db="EMBL/GenBank/DDBJ databases">
        <authorList>
            <person name="Jaros S."/>
            <person name="Januszkiewicz K."/>
            <person name="Wedrychowicz H."/>
        </authorList>
    </citation>
    <scope>NUCLEOTIDE SEQUENCE [LARGE SCALE GENOMIC DNA]</scope>
    <source>
        <strain evidence="1 2">DSM 15212</strain>
    </source>
</reference>
<evidence type="ECO:0000313" key="1">
    <source>
        <dbReference type="EMBL" id="SHK53683.1"/>
    </source>
</evidence>
<dbReference type="AlphaFoldDB" id="A0A1M6T9N2"/>
<dbReference type="RefSeq" id="WP_073153284.1">
    <property type="nucleotide sequence ID" value="NZ_FRAG01000084.1"/>
</dbReference>
<dbReference type="STRING" id="1121301.SAMN02745912_03612"/>
<organism evidence="1 2">
    <name type="scientific">Paramaledivibacter caminithermalis (strain DSM 15212 / CIP 107654 / DViRD3)</name>
    <name type="common">Clostridium caminithermale</name>
    <dbReference type="NCBI Taxonomy" id="1121301"/>
    <lineage>
        <taxon>Bacteria</taxon>
        <taxon>Bacillati</taxon>
        <taxon>Bacillota</taxon>
        <taxon>Clostridia</taxon>
        <taxon>Peptostreptococcales</taxon>
        <taxon>Caminicellaceae</taxon>
        <taxon>Paramaledivibacter</taxon>
    </lineage>
</organism>
<protein>
    <submittedName>
        <fullName evidence="1">Uncharacterized protein</fullName>
    </submittedName>
</protein>
<sequence>MFDFIFKTLLFALTIAFLGSWGMIKQQRKKQELVSKLYRNVESIIIKELQNKKELSIMEIEEIVKGTKASLFWSKDKIKVIDSKLVCRKLLKNMVAKGLITEQMRKNKKYFILK</sequence>
<proteinExistence type="predicted"/>
<dbReference type="EMBL" id="FRAG01000084">
    <property type="protein sequence ID" value="SHK53683.1"/>
    <property type="molecule type" value="Genomic_DNA"/>
</dbReference>
<name>A0A1M6T9N2_PARC5</name>
<gene>
    <name evidence="1" type="ORF">SAMN02745912_03612</name>
</gene>
<evidence type="ECO:0000313" key="2">
    <source>
        <dbReference type="Proteomes" id="UP000184465"/>
    </source>
</evidence>
<dbReference type="Proteomes" id="UP000184465">
    <property type="component" value="Unassembled WGS sequence"/>
</dbReference>